<dbReference type="Gene3D" id="3.30.160.60">
    <property type="entry name" value="Classic Zinc Finger"/>
    <property type="match status" value="2"/>
</dbReference>
<dbReference type="EnsemblPlants" id="AUR62013686-RA">
    <property type="protein sequence ID" value="AUR62013686-RA:cds"/>
    <property type="gene ID" value="AUR62013686"/>
</dbReference>
<dbReference type="GO" id="GO:0008270">
    <property type="term" value="F:zinc ion binding"/>
    <property type="evidence" value="ECO:0007669"/>
    <property type="project" value="InterPro"/>
</dbReference>
<dbReference type="SMART" id="SM00451">
    <property type="entry name" value="ZnF_U1"/>
    <property type="match status" value="2"/>
</dbReference>
<dbReference type="PANTHER" id="PTHR47487:SF3">
    <property type="entry name" value="GLUTENIN, HIGH MOLECULAR WEIGHT SUBUNIT 12-LIKE"/>
    <property type="match status" value="1"/>
</dbReference>
<evidence type="ECO:0000313" key="3">
    <source>
        <dbReference type="EnsemblPlants" id="AUR62013686-RA:cds"/>
    </source>
</evidence>
<feature type="domain" description="U1-type" evidence="2">
    <location>
        <begin position="262"/>
        <end position="296"/>
    </location>
</feature>
<feature type="compositionally biased region" description="Basic residues" evidence="1">
    <location>
        <begin position="61"/>
        <end position="75"/>
    </location>
</feature>
<reference evidence="3" key="2">
    <citation type="submission" date="2021-03" db="UniProtKB">
        <authorList>
            <consortium name="EnsemblPlants"/>
        </authorList>
    </citation>
    <scope>IDENTIFICATION</scope>
</reference>
<dbReference type="Pfam" id="PF12874">
    <property type="entry name" value="zf-met"/>
    <property type="match status" value="2"/>
</dbReference>
<dbReference type="InterPro" id="IPR036236">
    <property type="entry name" value="Znf_C2H2_sf"/>
</dbReference>
<evidence type="ECO:0000256" key="1">
    <source>
        <dbReference type="SAM" id="MobiDB-lite"/>
    </source>
</evidence>
<dbReference type="Proteomes" id="UP000596660">
    <property type="component" value="Unplaced"/>
</dbReference>
<keyword evidence="4" id="KW-1185">Reference proteome</keyword>
<feature type="compositionally biased region" description="Basic and acidic residues" evidence="1">
    <location>
        <begin position="197"/>
        <end position="206"/>
    </location>
</feature>
<dbReference type="Gramene" id="AUR62013686-RA">
    <property type="protein sequence ID" value="AUR62013686-RA:cds"/>
    <property type="gene ID" value="AUR62013686"/>
</dbReference>
<dbReference type="PANTHER" id="PTHR47487">
    <property type="entry name" value="OS06G0651300 PROTEIN-RELATED"/>
    <property type="match status" value="1"/>
</dbReference>
<feature type="domain" description="U1-type" evidence="2">
    <location>
        <begin position="106"/>
        <end position="140"/>
    </location>
</feature>
<accession>A0A803LI89</accession>
<proteinExistence type="predicted"/>
<dbReference type="SUPFAM" id="SSF57667">
    <property type="entry name" value="beta-beta-alpha zinc fingers"/>
    <property type="match status" value="2"/>
</dbReference>
<evidence type="ECO:0000259" key="2">
    <source>
        <dbReference type="SMART" id="SM00451"/>
    </source>
</evidence>
<dbReference type="AlphaFoldDB" id="A0A803LI89"/>
<dbReference type="InterPro" id="IPR013087">
    <property type="entry name" value="Znf_C2H2_type"/>
</dbReference>
<evidence type="ECO:0000313" key="4">
    <source>
        <dbReference type="Proteomes" id="UP000596660"/>
    </source>
</evidence>
<dbReference type="GO" id="GO:0003676">
    <property type="term" value="F:nucleic acid binding"/>
    <property type="evidence" value="ECO:0007669"/>
    <property type="project" value="InterPro"/>
</dbReference>
<name>A0A803LI89_CHEQI</name>
<feature type="region of interest" description="Disordered" evidence="1">
    <location>
        <begin position="428"/>
        <end position="451"/>
    </location>
</feature>
<sequence>MCISSSFVAIIIKFKTHLLLVYCFAVSVRDAGTIKLSLQGITSEVAGGSQAVRSLRGRGTFGRHGRGRGGGRGKHGAQISRSSAIAASSGAQSVTEGQAGPTKPPLRMAWCEICRTDCTTLEVLEQHKNGKRHKRNLKVHEELQNLSRHLTMQDPKLSVSQPTPEIIPPQKAVGSNCNPPPNVNVAIIPAAPDNKVEATAEKDTAEKPGSSGALPSQESVRHGQFGGRGGLKRRMRGGRGGKWMRTFDGSRRVVEPPKPKQAVPLICNLCNVKCESQVVFESHVAGKKHLANVKRFQGHKEALGDGIEALYPTIANLPSTVIIPQANQQGPHDAQALATMMLSQQNLTDPQAAHAALTQLLHQHGIHDAQTLITQLVPYLLAQSPQVPVPAAGFGIDTQQNSLSQGAHISAGAESHNVAVGNLTEQQNVSSNVESQAVKPADAPPENEGQS</sequence>
<feature type="compositionally biased region" description="Low complexity" evidence="1">
    <location>
        <begin position="76"/>
        <end position="93"/>
    </location>
</feature>
<feature type="region of interest" description="Disordered" evidence="1">
    <location>
        <begin position="197"/>
        <end position="245"/>
    </location>
</feature>
<reference evidence="3" key="1">
    <citation type="journal article" date="2017" name="Nature">
        <title>The genome of Chenopodium quinoa.</title>
        <authorList>
            <person name="Jarvis D.E."/>
            <person name="Ho Y.S."/>
            <person name="Lightfoot D.J."/>
            <person name="Schmoeckel S.M."/>
            <person name="Li B."/>
            <person name="Borm T.J.A."/>
            <person name="Ohyanagi H."/>
            <person name="Mineta K."/>
            <person name="Michell C.T."/>
            <person name="Saber N."/>
            <person name="Kharbatia N.M."/>
            <person name="Rupper R.R."/>
            <person name="Sharp A.R."/>
            <person name="Dally N."/>
            <person name="Boughton B.A."/>
            <person name="Woo Y.H."/>
            <person name="Gao G."/>
            <person name="Schijlen E.G.W.M."/>
            <person name="Guo X."/>
            <person name="Momin A.A."/>
            <person name="Negrao S."/>
            <person name="Al-Babili S."/>
            <person name="Gehring C."/>
            <person name="Roessner U."/>
            <person name="Jung C."/>
            <person name="Murphy K."/>
            <person name="Arold S.T."/>
            <person name="Gojobori T."/>
            <person name="van der Linden C.G."/>
            <person name="van Loo E.N."/>
            <person name="Jellen E.N."/>
            <person name="Maughan P.J."/>
            <person name="Tester M."/>
        </authorList>
    </citation>
    <scope>NUCLEOTIDE SEQUENCE [LARGE SCALE GENOMIC DNA]</scope>
    <source>
        <strain evidence="3">cv. PI 614886</strain>
    </source>
</reference>
<organism evidence="3 4">
    <name type="scientific">Chenopodium quinoa</name>
    <name type="common">Quinoa</name>
    <dbReference type="NCBI Taxonomy" id="63459"/>
    <lineage>
        <taxon>Eukaryota</taxon>
        <taxon>Viridiplantae</taxon>
        <taxon>Streptophyta</taxon>
        <taxon>Embryophyta</taxon>
        <taxon>Tracheophyta</taxon>
        <taxon>Spermatophyta</taxon>
        <taxon>Magnoliopsida</taxon>
        <taxon>eudicotyledons</taxon>
        <taxon>Gunneridae</taxon>
        <taxon>Pentapetalae</taxon>
        <taxon>Caryophyllales</taxon>
        <taxon>Chenopodiaceae</taxon>
        <taxon>Chenopodioideae</taxon>
        <taxon>Atripliceae</taxon>
        <taxon>Chenopodium</taxon>
    </lineage>
</organism>
<feature type="region of interest" description="Disordered" evidence="1">
    <location>
        <begin position="57"/>
        <end position="102"/>
    </location>
</feature>
<feature type="compositionally biased region" description="Basic residues" evidence="1">
    <location>
        <begin position="230"/>
        <end position="239"/>
    </location>
</feature>
<dbReference type="InterPro" id="IPR003604">
    <property type="entry name" value="Matrin/U1-like-C_Znf_C2H2"/>
</dbReference>
<protein>
    <recommendedName>
        <fullName evidence="2">U1-type domain-containing protein</fullName>
    </recommendedName>
</protein>